<dbReference type="GeneID" id="103706212"/>
<gene>
    <name evidence="3" type="primary">LOC103706212</name>
</gene>
<feature type="compositionally biased region" description="Polar residues" evidence="1">
    <location>
        <begin position="113"/>
        <end position="127"/>
    </location>
</feature>
<keyword evidence="2" id="KW-1185">Reference proteome</keyword>
<dbReference type="KEGG" id="pda:103706212"/>
<feature type="compositionally biased region" description="Gly residues" evidence="1">
    <location>
        <begin position="411"/>
        <end position="421"/>
    </location>
</feature>
<feature type="region of interest" description="Disordered" evidence="1">
    <location>
        <begin position="383"/>
        <end position="421"/>
    </location>
</feature>
<dbReference type="AlphaFoldDB" id="A0A8B7BZB7"/>
<feature type="region of interest" description="Disordered" evidence="1">
    <location>
        <begin position="1"/>
        <end position="223"/>
    </location>
</feature>
<feature type="compositionally biased region" description="Basic and acidic residues" evidence="1">
    <location>
        <begin position="1"/>
        <end position="22"/>
    </location>
</feature>
<name>A0A8B7BZB7_PHODC</name>
<organism evidence="2 3">
    <name type="scientific">Phoenix dactylifera</name>
    <name type="common">Date palm</name>
    <dbReference type="NCBI Taxonomy" id="42345"/>
    <lineage>
        <taxon>Eukaryota</taxon>
        <taxon>Viridiplantae</taxon>
        <taxon>Streptophyta</taxon>
        <taxon>Embryophyta</taxon>
        <taxon>Tracheophyta</taxon>
        <taxon>Spermatophyta</taxon>
        <taxon>Magnoliopsida</taxon>
        <taxon>Liliopsida</taxon>
        <taxon>Arecaceae</taxon>
        <taxon>Coryphoideae</taxon>
        <taxon>Phoeniceae</taxon>
        <taxon>Phoenix</taxon>
    </lineage>
</organism>
<dbReference type="RefSeq" id="XP_008788473.2">
    <property type="nucleotide sequence ID" value="XM_008790251.2"/>
</dbReference>
<reference evidence="3" key="2">
    <citation type="submission" date="2025-08" db="UniProtKB">
        <authorList>
            <consortium name="RefSeq"/>
        </authorList>
    </citation>
    <scope>IDENTIFICATION</scope>
    <source>
        <tissue evidence="3">Young leaves</tissue>
    </source>
</reference>
<dbReference type="Proteomes" id="UP000228380">
    <property type="component" value="Chromosome 2"/>
</dbReference>
<protein>
    <submittedName>
        <fullName evidence="3">Translation initiation factor IF-2-like</fullName>
    </submittedName>
</protein>
<evidence type="ECO:0000256" key="1">
    <source>
        <dbReference type="SAM" id="MobiDB-lite"/>
    </source>
</evidence>
<sequence>MGKSAAEKEVTEAFWQEARKGDGSGGEEPAYGPWLVTNRIGFRRAQVAKNRRKEVHESRAGSSVPTSPHPGPSVKGGGPSSPSSSSSPVDLEGWQKPTKVARRRTPEKDVSLGVSTGGPSQPATGSESGAELGESPVSRANIDLGQAAGRPSFGSGQGVGGPGPSPSKRARSPPKITGHAGGGPSNPDGGMVPSVAESGWPGVSFCRRSKSSPPPLVTARGRPPRRELVHMAGSFGPQLSGGAEEAGRRAVLAPPAAAGLSEMEAAGSSGTGVDLVVECHDGAARGGGSGGGVEDGAGVGETSKHSVCHMARGQNGVAFEMGMGKKITGESSSLKPVGGDNTEARGELTEGLVAKMDASGDSECHLAQPGDGRDHHRMVAQLKAAAKGVNSASSESGRASEEVVFHDCSPGTGGDGLLGDQ</sequence>
<proteinExistence type="predicted"/>
<accession>A0A8B7BZB7</accession>
<evidence type="ECO:0000313" key="3">
    <source>
        <dbReference type="RefSeq" id="XP_008788473.2"/>
    </source>
</evidence>
<reference evidence="2" key="1">
    <citation type="journal article" date="2019" name="Nat. Commun.">
        <title>Genome-wide association mapping of date palm fruit traits.</title>
        <authorList>
            <person name="Hazzouri K.M."/>
            <person name="Gros-Balthazard M."/>
            <person name="Flowers J.M."/>
            <person name="Copetti D."/>
            <person name="Lemansour A."/>
            <person name="Lebrun M."/>
            <person name="Masmoudi K."/>
            <person name="Ferrand S."/>
            <person name="Dhar M.I."/>
            <person name="Fresquez Z.A."/>
            <person name="Rosas U."/>
            <person name="Zhang J."/>
            <person name="Talag J."/>
            <person name="Lee S."/>
            <person name="Kudrna D."/>
            <person name="Powell R.F."/>
            <person name="Leitch I.J."/>
            <person name="Krueger R.R."/>
            <person name="Wing R.A."/>
            <person name="Amiri K.M.A."/>
            <person name="Purugganan M.D."/>
        </authorList>
    </citation>
    <scope>NUCLEOTIDE SEQUENCE [LARGE SCALE GENOMIC DNA]</scope>
    <source>
        <strain evidence="2">cv. Khalas</strain>
    </source>
</reference>
<evidence type="ECO:0000313" key="2">
    <source>
        <dbReference type="Proteomes" id="UP000228380"/>
    </source>
</evidence>